<accession>A0A3R6D104</accession>
<comment type="caution">
    <text evidence="2">The sequence shown here is derived from an EMBL/GenBank/DDBJ whole genome shotgun (WGS) entry which is preliminary data.</text>
</comment>
<organism evidence="2 3">
    <name type="scientific">Roseburia intestinalis</name>
    <dbReference type="NCBI Taxonomy" id="166486"/>
    <lineage>
        <taxon>Bacteria</taxon>
        <taxon>Bacillati</taxon>
        <taxon>Bacillota</taxon>
        <taxon>Clostridia</taxon>
        <taxon>Lachnospirales</taxon>
        <taxon>Lachnospiraceae</taxon>
        <taxon>Roseburia</taxon>
    </lineage>
</organism>
<keyword evidence="1" id="KW-1133">Transmembrane helix</keyword>
<evidence type="ECO:0000256" key="1">
    <source>
        <dbReference type="SAM" id="Phobius"/>
    </source>
</evidence>
<keyword evidence="1" id="KW-0472">Membrane</keyword>
<feature type="transmembrane region" description="Helical" evidence="1">
    <location>
        <begin position="157"/>
        <end position="181"/>
    </location>
</feature>
<protein>
    <submittedName>
        <fullName evidence="2">Uncharacterized protein</fullName>
    </submittedName>
</protein>
<dbReference type="RefSeq" id="WP_118599649.1">
    <property type="nucleotide sequence ID" value="NZ_QSHO01000040.1"/>
</dbReference>
<dbReference type="AlphaFoldDB" id="A0A3R6D104"/>
<feature type="transmembrane region" description="Helical" evidence="1">
    <location>
        <begin position="119"/>
        <end position="137"/>
    </location>
</feature>
<evidence type="ECO:0000313" key="3">
    <source>
        <dbReference type="Proteomes" id="UP000283513"/>
    </source>
</evidence>
<feature type="transmembrane region" description="Helical" evidence="1">
    <location>
        <begin position="223"/>
        <end position="247"/>
    </location>
</feature>
<feature type="transmembrane region" description="Helical" evidence="1">
    <location>
        <begin position="259"/>
        <end position="280"/>
    </location>
</feature>
<proteinExistence type="predicted"/>
<sequence length="296" mass="34000">MDRLKKIGKSLLFPHIVIMIILLPIAIALLVYSMMFLSSETPIAIASYALSAYTLVIWCVRIPQLITAIKTLKKENKYIKNWVGDVRLRMNVSLYGSFIWNVAYAVFQLCLGLYHSSFWYYSMAAYYIFLAAMRFHLSRHTRKYETGEKLREEFVRYRNCGIVFLVMNLALSLLIFFMVYWNRTVIHHEITTIAMATYTFTTFILAIINLVKYRKYNSPVYSASKIISLVAACVSMLTLTSTMLTTFGEADGILFRKTMLGALGSVISLFTITIAIYMIIRANRSLKQLGFNISET</sequence>
<feature type="transmembrane region" description="Helical" evidence="1">
    <location>
        <begin position="193"/>
        <end position="211"/>
    </location>
</feature>
<keyword evidence="1" id="KW-0812">Transmembrane</keyword>
<dbReference type="EMBL" id="QSHO01000040">
    <property type="protein sequence ID" value="RHC11660.1"/>
    <property type="molecule type" value="Genomic_DNA"/>
</dbReference>
<feature type="transmembrane region" description="Helical" evidence="1">
    <location>
        <begin position="88"/>
        <end position="107"/>
    </location>
</feature>
<feature type="transmembrane region" description="Helical" evidence="1">
    <location>
        <begin position="12"/>
        <end position="37"/>
    </location>
</feature>
<feature type="transmembrane region" description="Helical" evidence="1">
    <location>
        <begin position="43"/>
        <end position="67"/>
    </location>
</feature>
<reference evidence="2 3" key="1">
    <citation type="submission" date="2018-08" db="EMBL/GenBank/DDBJ databases">
        <title>A genome reference for cultivated species of the human gut microbiota.</title>
        <authorList>
            <person name="Zou Y."/>
            <person name="Xue W."/>
            <person name="Luo G."/>
        </authorList>
    </citation>
    <scope>NUCLEOTIDE SEQUENCE [LARGE SCALE GENOMIC DNA]</scope>
    <source>
        <strain evidence="2 3">AM37-1AC</strain>
    </source>
</reference>
<gene>
    <name evidence="2" type="ORF">DW856_19945</name>
</gene>
<name>A0A3R6D104_9FIRM</name>
<evidence type="ECO:0000313" key="2">
    <source>
        <dbReference type="EMBL" id="RHC11660.1"/>
    </source>
</evidence>
<dbReference type="Proteomes" id="UP000283513">
    <property type="component" value="Unassembled WGS sequence"/>
</dbReference>